<gene>
    <name evidence="3" type="ordered locus">MTR_3g018865</name>
    <name evidence="4" type="ORF">MtrunA17_Chr3g0083981</name>
</gene>
<keyword evidence="1" id="KW-0812">Transmembrane</keyword>
<evidence type="ECO:0000259" key="2">
    <source>
        <dbReference type="Pfam" id="PF07127"/>
    </source>
</evidence>
<dbReference type="Gramene" id="rna13697">
    <property type="protein sequence ID" value="RHN65807.1"/>
    <property type="gene ID" value="gene13697"/>
</dbReference>
<keyword evidence="1" id="KW-0472">Membrane</keyword>
<evidence type="ECO:0000313" key="6">
    <source>
        <dbReference type="Proteomes" id="UP000002051"/>
    </source>
</evidence>
<feature type="domain" description="Late nodulin" evidence="2">
    <location>
        <begin position="1"/>
        <end position="56"/>
    </location>
</feature>
<dbReference type="EnsemblPlants" id="KEH33052">
    <property type="protein sequence ID" value="KEH33052"/>
    <property type="gene ID" value="MTR_3g018865"/>
</dbReference>
<feature type="transmembrane region" description="Helical" evidence="1">
    <location>
        <begin position="7"/>
        <end position="30"/>
    </location>
</feature>
<evidence type="ECO:0000313" key="4">
    <source>
        <dbReference type="EMBL" id="RHN65807.1"/>
    </source>
</evidence>
<evidence type="ECO:0000313" key="5">
    <source>
        <dbReference type="EnsemblPlants" id="KEH33052"/>
    </source>
</evidence>
<reference evidence="3 6" key="1">
    <citation type="journal article" date="2011" name="Nature">
        <title>The Medicago genome provides insight into the evolution of rhizobial symbioses.</title>
        <authorList>
            <person name="Young N.D."/>
            <person name="Debelle F."/>
            <person name="Oldroyd G.E."/>
            <person name="Geurts R."/>
            <person name="Cannon S.B."/>
            <person name="Udvardi M.K."/>
            <person name="Benedito V.A."/>
            <person name="Mayer K.F."/>
            <person name="Gouzy J."/>
            <person name="Schoof H."/>
            <person name="Van de Peer Y."/>
            <person name="Proost S."/>
            <person name="Cook D.R."/>
            <person name="Meyers B.C."/>
            <person name="Spannagl M."/>
            <person name="Cheung F."/>
            <person name="De Mita S."/>
            <person name="Krishnakumar V."/>
            <person name="Gundlach H."/>
            <person name="Zhou S."/>
            <person name="Mudge J."/>
            <person name="Bharti A.K."/>
            <person name="Murray J.D."/>
            <person name="Naoumkina M.A."/>
            <person name="Rosen B."/>
            <person name="Silverstein K.A."/>
            <person name="Tang H."/>
            <person name="Rombauts S."/>
            <person name="Zhao P.X."/>
            <person name="Zhou P."/>
            <person name="Barbe V."/>
            <person name="Bardou P."/>
            <person name="Bechner M."/>
            <person name="Bellec A."/>
            <person name="Berger A."/>
            <person name="Berges H."/>
            <person name="Bidwell S."/>
            <person name="Bisseling T."/>
            <person name="Choisne N."/>
            <person name="Couloux A."/>
            <person name="Denny R."/>
            <person name="Deshpande S."/>
            <person name="Dai X."/>
            <person name="Doyle J.J."/>
            <person name="Dudez A.M."/>
            <person name="Farmer A.D."/>
            <person name="Fouteau S."/>
            <person name="Franken C."/>
            <person name="Gibelin C."/>
            <person name="Gish J."/>
            <person name="Goldstein S."/>
            <person name="Gonzalez A.J."/>
            <person name="Green P.J."/>
            <person name="Hallab A."/>
            <person name="Hartog M."/>
            <person name="Hua A."/>
            <person name="Humphray S.J."/>
            <person name="Jeong D.H."/>
            <person name="Jing Y."/>
            <person name="Jocker A."/>
            <person name="Kenton S.M."/>
            <person name="Kim D.J."/>
            <person name="Klee K."/>
            <person name="Lai H."/>
            <person name="Lang C."/>
            <person name="Lin S."/>
            <person name="Macmil S.L."/>
            <person name="Magdelenat G."/>
            <person name="Matthews L."/>
            <person name="McCorrison J."/>
            <person name="Monaghan E.L."/>
            <person name="Mun J.H."/>
            <person name="Najar F.Z."/>
            <person name="Nicholson C."/>
            <person name="Noirot C."/>
            <person name="O'Bleness M."/>
            <person name="Paule C.R."/>
            <person name="Poulain J."/>
            <person name="Prion F."/>
            <person name="Qin B."/>
            <person name="Qu C."/>
            <person name="Retzel E.F."/>
            <person name="Riddle C."/>
            <person name="Sallet E."/>
            <person name="Samain S."/>
            <person name="Samson N."/>
            <person name="Sanders I."/>
            <person name="Saurat O."/>
            <person name="Scarpelli C."/>
            <person name="Schiex T."/>
            <person name="Segurens B."/>
            <person name="Severin A.J."/>
            <person name="Sherrier D.J."/>
            <person name="Shi R."/>
            <person name="Sims S."/>
            <person name="Singer S.R."/>
            <person name="Sinharoy S."/>
            <person name="Sterck L."/>
            <person name="Viollet A."/>
            <person name="Wang B.B."/>
            <person name="Wang K."/>
            <person name="Wang M."/>
            <person name="Wang X."/>
            <person name="Warfsmann J."/>
            <person name="Weissenbach J."/>
            <person name="White D.D."/>
            <person name="White J.D."/>
            <person name="Wiley G.B."/>
            <person name="Wincker P."/>
            <person name="Xing Y."/>
            <person name="Yang L."/>
            <person name="Yao Z."/>
            <person name="Ying F."/>
            <person name="Zhai J."/>
            <person name="Zhou L."/>
            <person name="Zuber A."/>
            <person name="Denarie J."/>
            <person name="Dixon R.A."/>
            <person name="May G.D."/>
            <person name="Schwartz D.C."/>
            <person name="Rogers J."/>
            <person name="Quetier F."/>
            <person name="Town C.D."/>
            <person name="Roe B.A."/>
        </authorList>
    </citation>
    <scope>NUCLEOTIDE SEQUENCE [LARGE SCALE GENOMIC DNA]</scope>
    <source>
        <strain evidence="3">A17</strain>
        <strain evidence="5 6">cv. Jemalong A17</strain>
    </source>
</reference>
<reference evidence="5" key="3">
    <citation type="submission" date="2015-04" db="UniProtKB">
        <authorList>
            <consortium name="EnsemblPlants"/>
        </authorList>
    </citation>
    <scope>IDENTIFICATION</scope>
    <source>
        <strain evidence="5">cv. Jemalong A17</strain>
    </source>
</reference>
<proteinExistence type="predicted"/>
<dbReference type="PaxDb" id="3880-AES68904"/>
<sequence length="62" mass="7084">MVEALKLVNVLILFLSIFLSIIVSTSSFPWKLYPCVTDKDCPRKNRHVVKCRKGYCVGVQII</sequence>
<dbReference type="Pfam" id="PF07127">
    <property type="entry name" value="Nodulin_late"/>
    <property type="match status" value="1"/>
</dbReference>
<reference evidence="4" key="4">
    <citation type="journal article" date="2018" name="Nat. Plants">
        <title>Whole-genome landscape of Medicago truncatula symbiotic genes.</title>
        <authorList>
            <person name="Pecrix Y."/>
            <person name="Gamas P."/>
            <person name="Carrere S."/>
        </authorList>
    </citation>
    <scope>NUCLEOTIDE SEQUENCE</scope>
    <source>
        <tissue evidence="4">Leaves</tissue>
    </source>
</reference>
<dbReference type="GO" id="GO:0046872">
    <property type="term" value="F:metal ion binding"/>
    <property type="evidence" value="ECO:0007669"/>
    <property type="project" value="InterPro"/>
</dbReference>
<dbReference type="Proteomes" id="UP000265566">
    <property type="component" value="Chromosome 3"/>
</dbReference>
<keyword evidence="1" id="KW-1133">Transmembrane helix</keyword>
<accession>A0A072UTU6</accession>
<dbReference type="Proteomes" id="UP000002051">
    <property type="component" value="Chromosome 3"/>
</dbReference>
<reference evidence="3 6" key="2">
    <citation type="journal article" date="2014" name="BMC Genomics">
        <title>An improved genome release (version Mt4.0) for the model legume Medicago truncatula.</title>
        <authorList>
            <person name="Tang H."/>
            <person name="Krishnakumar V."/>
            <person name="Bidwell S."/>
            <person name="Rosen B."/>
            <person name="Chan A."/>
            <person name="Zhou S."/>
            <person name="Gentzbittel L."/>
            <person name="Childs K.L."/>
            <person name="Yandell M."/>
            <person name="Gundlach H."/>
            <person name="Mayer K.F."/>
            <person name="Schwartz D.C."/>
            <person name="Town C.D."/>
        </authorList>
    </citation>
    <scope>GENOME REANNOTATION</scope>
    <source>
        <strain evidence="3">A17</strain>
        <strain evidence="5 6">cv. Jemalong A17</strain>
    </source>
</reference>
<organism evidence="3 6">
    <name type="scientific">Medicago truncatula</name>
    <name type="common">Barrel medic</name>
    <name type="synonym">Medicago tribuloides</name>
    <dbReference type="NCBI Taxonomy" id="3880"/>
    <lineage>
        <taxon>Eukaryota</taxon>
        <taxon>Viridiplantae</taxon>
        <taxon>Streptophyta</taxon>
        <taxon>Embryophyta</taxon>
        <taxon>Tracheophyta</taxon>
        <taxon>Spermatophyta</taxon>
        <taxon>Magnoliopsida</taxon>
        <taxon>eudicotyledons</taxon>
        <taxon>Gunneridae</taxon>
        <taxon>Pentapetalae</taxon>
        <taxon>rosids</taxon>
        <taxon>fabids</taxon>
        <taxon>Fabales</taxon>
        <taxon>Fabaceae</taxon>
        <taxon>Papilionoideae</taxon>
        <taxon>50 kb inversion clade</taxon>
        <taxon>NPAAA clade</taxon>
        <taxon>Hologalegina</taxon>
        <taxon>IRL clade</taxon>
        <taxon>Trifolieae</taxon>
        <taxon>Medicago</taxon>
    </lineage>
</organism>
<keyword evidence="6" id="KW-1185">Reference proteome</keyword>
<dbReference type="InterPro" id="IPR009810">
    <property type="entry name" value="Nodulin_late_dom"/>
</dbReference>
<evidence type="ECO:0000313" key="3">
    <source>
        <dbReference type="EMBL" id="KEH33052.1"/>
    </source>
</evidence>
<dbReference type="EMBL" id="PSQE01000003">
    <property type="protein sequence ID" value="RHN65807.1"/>
    <property type="molecule type" value="Genomic_DNA"/>
</dbReference>
<protein>
    <submittedName>
        <fullName evidence="3">Nodule Cysteine-Rich (NCR) secreted peptide</fullName>
    </submittedName>
    <submittedName>
        <fullName evidence="4">Putative Late nodulin</fullName>
    </submittedName>
</protein>
<dbReference type="AlphaFoldDB" id="A0A072UTU6"/>
<name>A0A072UTU6_MEDTR</name>
<evidence type="ECO:0000256" key="1">
    <source>
        <dbReference type="SAM" id="Phobius"/>
    </source>
</evidence>
<dbReference type="EMBL" id="CM001219">
    <property type="protein sequence ID" value="KEH33052.1"/>
    <property type="molecule type" value="Genomic_DNA"/>
</dbReference>
<dbReference type="HOGENOM" id="CLU_181053_2_0_1"/>